<dbReference type="InterPro" id="IPR001412">
    <property type="entry name" value="aa-tRNA-synth_I_CS"/>
</dbReference>
<reference evidence="19 20" key="1">
    <citation type="journal article" date="2018" name="J. Allergy Clin. Immunol.">
        <title>High-quality assembly of Dermatophagoides pteronyssinus genome and transcriptome reveals a wide range of novel allergens.</title>
        <authorList>
            <person name="Liu X.Y."/>
            <person name="Yang K.Y."/>
            <person name="Wang M.Q."/>
            <person name="Kwok J.S."/>
            <person name="Zeng X."/>
            <person name="Yang Z."/>
            <person name="Xiao X.J."/>
            <person name="Lau C.P."/>
            <person name="Li Y."/>
            <person name="Huang Z.M."/>
            <person name="Ba J.G."/>
            <person name="Yim A.K."/>
            <person name="Ouyang C.Y."/>
            <person name="Ngai S.M."/>
            <person name="Chan T.F."/>
            <person name="Leung E.L."/>
            <person name="Liu L."/>
            <person name="Liu Z.G."/>
            <person name="Tsui S.K."/>
        </authorList>
    </citation>
    <scope>NUCLEOTIDE SEQUENCE [LARGE SCALE GENOMIC DNA]</scope>
    <source>
        <strain evidence="19">Derp</strain>
    </source>
</reference>
<dbReference type="SUPFAM" id="SSF48163">
    <property type="entry name" value="An anticodon-binding domain of class I aminoacyl-tRNA synthetases"/>
    <property type="match status" value="1"/>
</dbReference>
<dbReference type="Pfam" id="PF00749">
    <property type="entry name" value="tRNA-synt_1c"/>
    <property type="match status" value="1"/>
</dbReference>
<dbReference type="Pfam" id="PF19269">
    <property type="entry name" value="Anticodon_2"/>
    <property type="match status" value="1"/>
</dbReference>
<evidence type="ECO:0000256" key="11">
    <source>
        <dbReference type="ARBA" id="ARBA00044251"/>
    </source>
</evidence>
<dbReference type="PANTHER" id="PTHR43311">
    <property type="entry name" value="GLUTAMATE--TRNA LIGASE"/>
    <property type="match status" value="1"/>
</dbReference>
<gene>
    <name evidence="19" type="primary">EARS2</name>
    <name evidence="19" type="ORF">DERP_012677</name>
</gene>
<dbReference type="Gene3D" id="1.10.10.350">
    <property type="match status" value="1"/>
</dbReference>
<evidence type="ECO:0000259" key="18">
    <source>
        <dbReference type="Pfam" id="PF19269"/>
    </source>
</evidence>
<dbReference type="InterPro" id="IPR000924">
    <property type="entry name" value="Glu/Gln-tRNA-synth"/>
</dbReference>
<dbReference type="InterPro" id="IPR033910">
    <property type="entry name" value="GluRS_core"/>
</dbReference>
<feature type="domain" description="Glutamyl/glutaminyl-tRNA synthetase class Ib catalytic" evidence="17">
    <location>
        <begin position="217"/>
        <end position="539"/>
    </location>
</feature>
<evidence type="ECO:0000256" key="16">
    <source>
        <dbReference type="RuleBase" id="RU363037"/>
    </source>
</evidence>
<dbReference type="InterPro" id="IPR004527">
    <property type="entry name" value="Glu-tRNA-ligase_bac/mito"/>
</dbReference>
<evidence type="ECO:0000256" key="1">
    <source>
        <dbReference type="ARBA" id="ARBA00007894"/>
    </source>
</evidence>
<evidence type="ECO:0000256" key="8">
    <source>
        <dbReference type="ARBA" id="ARBA00030865"/>
    </source>
</evidence>
<dbReference type="Proteomes" id="UP000887458">
    <property type="component" value="Unassembled WGS sequence"/>
</dbReference>
<dbReference type="HAMAP" id="MF_00022">
    <property type="entry name" value="Glu_tRNA_synth_type1"/>
    <property type="match status" value="1"/>
</dbReference>
<dbReference type="EMBL" id="NJHN03000098">
    <property type="protein sequence ID" value="KAH9415380.1"/>
    <property type="molecule type" value="Genomic_DNA"/>
</dbReference>
<evidence type="ECO:0000256" key="3">
    <source>
        <dbReference type="ARBA" id="ARBA00022598"/>
    </source>
</evidence>
<dbReference type="PANTHER" id="PTHR43311:SF2">
    <property type="entry name" value="GLUTAMATE--TRNA LIGASE, MITOCHONDRIAL-RELATED"/>
    <property type="match status" value="1"/>
</dbReference>
<evidence type="ECO:0000256" key="15">
    <source>
        <dbReference type="ARBA" id="ARBA00047689"/>
    </source>
</evidence>
<protein>
    <recommendedName>
        <fullName evidence="10">Nondiscriminating glutamyl-tRNA synthetase EARS2, mitochondrial</fullName>
        <ecNumber evidence="2">6.1.1.17</ecNumber>
        <ecNumber evidence="9">6.1.1.24</ecNumber>
    </recommendedName>
    <alternativeName>
        <fullName evidence="12">Glutamate--tRNA(Gln) ligase EARS2, mitochondrial</fullName>
    </alternativeName>
    <alternativeName>
        <fullName evidence="8">Glutamyl-tRNA synthetase</fullName>
    </alternativeName>
    <alternativeName>
        <fullName evidence="11">Mitochondrial glutamyl-tRNA synthetase</fullName>
    </alternativeName>
</protein>
<dbReference type="SUPFAM" id="SSF52374">
    <property type="entry name" value="Nucleotidylyl transferase"/>
    <property type="match status" value="1"/>
</dbReference>
<evidence type="ECO:0000313" key="19">
    <source>
        <dbReference type="EMBL" id="KAH9415380.1"/>
    </source>
</evidence>
<dbReference type="PRINTS" id="PR00987">
    <property type="entry name" value="TRNASYNTHGLU"/>
</dbReference>
<dbReference type="PROSITE" id="PS00178">
    <property type="entry name" value="AA_TRNA_LIGASE_I"/>
    <property type="match status" value="1"/>
</dbReference>
<evidence type="ECO:0000256" key="4">
    <source>
        <dbReference type="ARBA" id="ARBA00022741"/>
    </source>
</evidence>
<evidence type="ECO:0000256" key="7">
    <source>
        <dbReference type="ARBA" id="ARBA00023146"/>
    </source>
</evidence>
<evidence type="ECO:0000256" key="12">
    <source>
        <dbReference type="ARBA" id="ARBA00044313"/>
    </source>
</evidence>
<dbReference type="EC" id="6.1.1.17" evidence="2"/>
<comment type="catalytic activity">
    <reaction evidence="15">
        <text>tRNA(Gln) + L-glutamate + ATP = L-glutamyl-tRNA(Gln) + AMP + diphosphate</text>
        <dbReference type="Rhea" id="RHEA:64612"/>
        <dbReference type="Rhea" id="RHEA-COMP:9662"/>
        <dbReference type="Rhea" id="RHEA-COMP:9684"/>
        <dbReference type="ChEBI" id="CHEBI:29985"/>
        <dbReference type="ChEBI" id="CHEBI:30616"/>
        <dbReference type="ChEBI" id="CHEBI:33019"/>
        <dbReference type="ChEBI" id="CHEBI:78442"/>
        <dbReference type="ChEBI" id="CHEBI:78520"/>
        <dbReference type="ChEBI" id="CHEBI:456215"/>
    </reaction>
    <physiologicalReaction direction="left-to-right" evidence="15">
        <dbReference type="Rhea" id="RHEA:64613"/>
    </physiologicalReaction>
</comment>
<dbReference type="InterPro" id="IPR020751">
    <property type="entry name" value="aa-tRNA-synth_I_codon-bd_sub2"/>
</dbReference>
<dbReference type="InterPro" id="IPR020058">
    <property type="entry name" value="Glu/Gln-tRNA-synth_Ib_cat-dom"/>
</dbReference>
<name>A0ABQ8IZ62_DERPT</name>
<evidence type="ECO:0000313" key="20">
    <source>
        <dbReference type="Proteomes" id="UP000887458"/>
    </source>
</evidence>
<keyword evidence="6 16" id="KW-0648">Protein biosynthesis</keyword>
<organism evidence="19 20">
    <name type="scientific">Dermatophagoides pteronyssinus</name>
    <name type="common">European house dust mite</name>
    <dbReference type="NCBI Taxonomy" id="6956"/>
    <lineage>
        <taxon>Eukaryota</taxon>
        <taxon>Metazoa</taxon>
        <taxon>Ecdysozoa</taxon>
        <taxon>Arthropoda</taxon>
        <taxon>Chelicerata</taxon>
        <taxon>Arachnida</taxon>
        <taxon>Acari</taxon>
        <taxon>Acariformes</taxon>
        <taxon>Sarcoptiformes</taxon>
        <taxon>Astigmata</taxon>
        <taxon>Psoroptidia</taxon>
        <taxon>Analgoidea</taxon>
        <taxon>Pyroglyphidae</taxon>
        <taxon>Dermatophagoidinae</taxon>
        <taxon>Dermatophagoides</taxon>
    </lineage>
</organism>
<feature type="domain" description="Aminoacyl-tRNA synthetase class I anticodon-binding" evidence="18">
    <location>
        <begin position="577"/>
        <end position="708"/>
    </location>
</feature>
<comment type="similarity">
    <text evidence="1">Belongs to the class-I aminoacyl-tRNA synthetase family. Glutamate--tRNA ligase type 1 subfamily.</text>
</comment>
<dbReference type="Gene3D" id="3.40.50.620">
    <property type="entry name" value="HUPs"/>
    <property type="match status" value="1"/>
</dbReference>
<proteinExistence type="inferred from homology"/>
<dbReference type="InterPro" id="IPR049940">
    <property type="entry name" value="GluQ/Sye"/>
</dbReference>
<evidence type="ECO:0000256" key="5">
    <source>
        <dbReference type="ARBA" id="ARBA00022840"/>
    </source>
</evidence>
<accession>A0ABQ8IZ62</accession>
<comment type="catalytic activity">
    <reaction evidence="14">
        <text>tRNA(Glx) + L-glutamate + ATP = L-glutamyl-tRNA(Glx) + AMP + diphosphate</text>
        <dbReference type="Rhea" id="RHEA:18397"/>
        <dbReference type="Rhea" id="RHEA-COMP:9713"/>
        <dbReference type="Rhea" id="RHEA-COMP:9716"/>
        <dbReference type="ChEBI" id="CHEBI:29985"/>
        <dbReference type="ChEBI" id="CHEBI:30616"/>
        <dbReference type="ChEBI" id="CHEBI:33019"/>
        <dbReference type="ChEBI" id="CHEBI:78442"/>
        <dbReference type="ChEBI" id="CHEBI:78520"/>
        <dbReference type="ChEBI" id="CHEBI:456215"/>
        <dbReference type="EC" id="6.1.1.24"/>
    </reaction>
    <physiologicalReaction direction="left-to-right" evidence="14">
        <dbReference type="Rhea" id="RHEA:18398"/>
    </physiologicalReaction>
</comment>
<dbReference type="CDD" id="cd00808">
    <property type="entry name" value="GluRS_core"/>
    <property type="match status" value="1"/>
</dbReference>
<evidence type="ECO:0000256" key="14">
    <source>
        <dbReference type="ARBA" id="ARBA00047479"/>
    </source>
</evidence>
<keyword evidence="3 16" id="KW-0436">Ligase</keyword>
<evidence type="ECO:0000259" key="17">
    <source>
        <dbReference type="Pfam" id="PF00749"/>
    </source>
</evidence>
<keyword evidence="7 16" id="KW-0030">Aminoacyl-tRNA synthetase</keyword>
<evidence type="ECO:0000256" key="10">
    <source>
        <dbReference type="ARBA" id="ARBA00044142"/>
    </source>
</evidence>
<dbReference type="InterPro" id="IPR035979">
    <property type="entry name" value="RBD_domain_sf"/>
</dbReference>
<evidence type="ECO:0000256" key="13">
    <source>
        <dbReference type="ARBA" id="ARBA00047366"/>
    </source>
</evidence>
<keyword evidence="4 16" id="KW-0547">Nucleotide-binding</keyword>
<dbReference type="SUPFAM" id="SSF54928">
    <property type="entry name" value="RNA-binding domain, RBD"/>
    <property type="match status" value="1"/>
</dbReference>
<dbReference type="InterPro" id="IPR045462">
    <property type="entry name" value="aa-tRNA-synth_I_cd-bd"/>
</dbReference>
<reference evidence="19 20" key="2">
    <citation type="journal article" date="2022" name="Mol. Biol. Evol.">
        <title>Comparative Genomics Reveals Insights into the Divergent Evolution of Astigmatic Mites and Household Pest Adaptations.</title>
        <authorList>
            <person name="Xiong Q."/>
            <person name="Wan A.T."/>
            <person name="Liu X."/>
            <person name="Fung C.S."/>
            <person name="Xiao X."/>
            <person name="Malainual N."/>
            <person name="Hou J."/>
            <person name="Wang L."/>
            <person name="Wang M."/>
            <person name="Yang K.Y."/>
            <person name="Cui Y."/>
            <person name="Leung E.L."/>
            <person name="Nong W."/>
            <person name="Shin S.K."/>
            <person name="Au S.W."/>
            <person name="Jeong K.Y."/>
            <person name="Chew F.T."/>
            <person name="Hui J.H."/>
            <person name="Leung T.F."/>
            <person name="Tungtrongchitr A."/>
            <person name="Zhong N."/>
            <person name="Liu Z."/>
            <person name="Tsui S.K."/>
        </authorList>
    </citation>
    <scope>NUCLEOTIDE SEQUENCE [LARGE SCALE GENOMIC DNA]</scope>
    <source>
        <strain evidence="19">Derp</strain>
    </source>
</reference>
<evidence type="ECO:0000256" key="9">
    <source>
        <dbReference type="ARBA" id="ARBA00044054"/>
    </source>
</evidence>
<comment type="catalytic activity">
    <reaction evidence="13">
        <text>tRNA(Glu) + L-glutamate + ATP = L-glutamyl-tRNA(Glu) + AMP + diphosphate</text>
        <dbReference type="Rhea" id="RHEA:23540"/>
        <dbReference type="Rhea" id="RHEA-COMP:9663"/>
        <dbReference type="Rhea" id="RHEA-COMP:9680"/>
        <dbReference type="ChEBI" id="CHEBI:29985"/>
        <dbReference type="ChEBI" id="CHEBI:30616"/>
        <dbReference type="ChEBI" id="CHEBI:33019"/>
        <dbReference type="ChEBI" id="CHEBI:78442"/>
        <dbReference type="ChEBI" id="CHEBI:78520"/>
        <dbReference type="ChEBI" id="CHEBI:456215"/>
        <dbReference type="EC" id="6.1.1.17"/>
    </reaction>
    <physiologicalReaction direction="left-to-right" evidence="13">
        <dbReference type="Rhea" id="RHEA:23541"/>
    </physiologicalReaction>
</comment>
<sequence>MIYNNNECKAENCTLFILNIPPFINEQHIRYLFEKCGKIVRVFFDEKPSFQTATSMLEKIQKLDSKTDQQDKSAIPLGFSSSVFEENEIFNYKICHVVFAKLSGLSNALDMAGTDHVYTFVPDEIDPDDKRWFTGIKLWQSRYNNSVIEQYHRVKLAEKFVAEMDEQSDEQQKRIEAEQQQSIEQESGGWITIFALLRRPPNLATVFNRQCSSTNDVRVRFAPSPTGFVHLGGLRTALFNYLFARKHQGKFILRIEDTDRERIVPGSLESILDVLRWSNIQPDEGPEELGGSYGPYIQSERTELYHEMIEKLLNTSDSVYRCFCTTKRLELLRREALKNRETPRYDNRCRSLTNEEIQKNLSENVPFTVRLKLQPGPMTINDLIYGSVTYDLSRIEGDPILMKSDGLPTYHFANVVDDYHMSITHILRGVEWLVSTPKHLMLYDAFGWPRPKYAHLPLIVNRDGSKLSKRHDHIRLSTYRNQGYYPEVIINYLTQLGGGFGQLNTANCDKIYSMDELIDAFDLKSVNQNNCKIDLEKIHQLNRLYMKNLIENDPNRIRNDLIEILQKNQEKFQTSLQFDNDYFDKILQWNLERIYSINDLIQEDFLFLWSQPKLTWLNDSSSFDSKQQIQQTLHSTINLLQQIEDFNDKDIILKQLRKLNENELSMKFNLYMKLLRLSLTNLTKGPPVAESIMLLGKNRTIQYLRNAIDYVQSNK</sequence>
<comment type="caution">
    <text evidence="19">The sequence shown here is derived from an EMBL/GenBank/DDBJ whole genome shotgun (WGS) entry which is preliminary data.</text>
</comment>
<dbReference type="InterPro" id="IPR012677">
    <property type="entry name" value="Nucleotide-bd_a/b_plait_sf"/>
</dbReference>
<evidence type="ECO:0000256" key="6">
    <source>
        <dbReference type="ARBA" id="ARBA00022917"/>
    </source>
</evidence>
<keyword evidence="20" id="KW-1185">Reference proteome</keyword>
<dbReference type="NCBIfam" id="TIGR00464">
    <property type="entry name" value="gltX_bact"/>
    <property type="match status" value="1"/>
</dbReference>
<dbReference type="InterPro" id="IPR014729">
    <property type="entry name" value="Rossmann-like_a/b/a_fold"/>
</dbReference>
<dbReference type="InterPro" id="IPR008925">
    <property type="entry name" value="aa_tRNA-synth_I_cd-bd_sf"/>
</dbReference>
<keyword evidence="5 16" id="KW-0067">ATP-binding</keyword>
<evidence type="ECO:0000256" key="2">
    <source>
        <dbReference type="ARBA" id="ARBA00012835"/>
    </source>
</evidence>
<dbReference type="Gene3D" id="3.30.70.330">
    <property type="match status" value="1"/>
</dbReference>
<dbReference type="EC" id="6.1.1.24" evidence="9"/>